<dbReference type="EMBL" id="MWAK01000301">
    <property type="protein sequence ID" value="OPZ90031.1"/>
    <property type="molecule type" value="Genomic_DNA"/>
</dbReference>
<comment type="caution">
    <text evidence="1">The sequence shown here is derived from an EMBL/GenBank/DDBJ whole genome shotgun (WGS) entry which is preliminary data.</text>
</comment>
<organism evidence="1">
    <name type="scientific">candidate division TA06 bacterium ADurb.Bin417</name>
    <dbReference type="NCBI Taxonomy" id="1852828"/>
    <lineage>
        <taxon>Bacteria</taxon>
        <taxon>Bacteria division TA06</taxon>
    </lineage>
</organism>
<protein>
    <submittedName>
        <fullName evidence="1">Uncharacterized protein</fullName>
    </submittedName>
</protein>
<reference evidence="1" key="1">
    <citation type="submission" date="2017-02" db="EMBL/GenBank/DDBJ databases">
        <title>Delving into the versatile metabolic prowess of the omnipresent phylum Bacteroidetes.</title>
        <authorList>
            <person name="Nobu M.K."/>
            <person name="Mei R."/>
            <person name="Narihiro T."/>
            <person name="Kuroda K."/>
            <person name="Liu W.-T."/>
        </authorList>
    </citation>
    <scope>NUCLEOTIDE SEQUENCE</scope>
    <source>
        <strain evidence="1">ADurb.Bin417</strain>
    </source>
</reference>
<evidence type="ECO:0000313" key="1">
    <source>
        <dbReference type="EMBL" id="OPZ90031.1"/>
    </source>
</evidence>
<proteinExistence type="predicted"/>
<gene>
    <name evidence="1" type="ORF">BWY73_01395</name>
</gene>
<dbReference type="Proteomes" id="UP000485484">
    <property type="component" value="Unassembled WGS sequence"/>
</dbReference>
<sequence length="69" mass="7846">MDGMTAPDQGGEVVRNMEQVEVPGEKVHRQQVLPDQVEVEPGRETVVAEGEVRLFRKTVFYQFQAFGRL</sequence>
<dbReference type="AlphaFoldDB" id="A0A1V5MB08"/>
<name>A0A1V5MB08_UNCT6</name>
<accession>A0A1V5MB08</accession>